<name>A0A6J7BKM4_9ZZZZ</name>
<dbReference type="AlphaFoldDB" id="A0A6J7BKM4"/>
<dbReference type="EMBL" id="CAEZZR010000024">
    <property type="protein sequence ID" value="CAB4767928.1"/>
    <property type="molecule type" value="Genomic_DNA"/>
</dbReference>
<feature type="transmembrane region" description="Helical" evidence="10">
    <location>
        <begin position="183"/>
        <end position="205"/>
    </location>
</feature>
<keyword evidence="7 10" id="KW-0472">Membrane</keyword>
<feature type="transmembrane region" description="Helical" evidence="10">
    <location>
        <begin position="26"/>
        <end position="49"/>
    </location>
</feature>
<evidence type="ECO:0000313" key="17">
    <source>
        <dbReference type="EMBL" id="CAB4918501.1"/>
    </source>
</evidence>
<evidence type="ECO:0000256" key="4">
    <source>
        <dbReference type="ARBA" id="ARBA00022719"/>
    </source>
</evidence>
<dbReference type="EMBL" id="CAFBRB010000004">
    <property type="protein sequence ID" value="CAB5071047.1"/>
    <property type="molecule type" value="Genomic_DNA"/>
</dbReference>
<evidence type="ECO:0000256" key="9">
    <source>
        <dbReference type="ARBA" id="ARBA00023284"/>
    </source>
</evidence>
<evidence type="ECO:0000313" key="12">
    <source>
        <dbReference type="EMBL" id="CAB4663288.1"/>
    </source>
</evidence>
<dbReference type="GO" id="GO:0048038">
    <property type="term" value="F:quinone binding"/>
    <property type="evidence" value="ECO:0007669"/>
    <property type="project" value="UniProtKB-KW"/>
</dbReference>
<evidence type="ECO:0000256" key="3">
    <source>
        <dbReference type="ARBA" id="ARBA00022692"/>
    </source>
</evidence>
<protein>
    <submittedName>
        <fullName evidence="16">Unannotated protein</fullName>
    </submittedName>
</protein>
<reference evidence="16" key="1">
    <citation type="submission" date="2020-05" db="EMBL/GenBank/DDBJ databases">
        <authorList>
            <person name="Chiriac C."/>
            <person name="Salcher M."/>
            <person name="Ghai R."/>
            <person name="Kavagutti S V."/>
        </authorList>
    </citation>
    <scope>NUCLEOTIDE SEQUENCE</scope>
</reference>
<keyword evidence="5 10" id="KW-1133">Transmembrane helix</keyword>
<keyword evidence="3 10" id="KW-0812">Transmembrane</keyword>
<dbReference type="Pfam" id="PF07884">
    <property type="entry name" value="VKOR"/>
    <property type="match status" value="1"/>
</dbReference>
<dbReference type="EMBL" id="CAFBQK010000097">
    <property type="protein sequence ID" value="CAB5052478.1"/>
    <property type="molecule type" value="Genomic_DNA"/>
</dbReference>
<dbReference type="GO" id="GO:0016020">
    <property type="term" value="C:membrane"/>
    <property type="evidence" value="ECO:0007669"/>
    <property type="project" value="UniProtKB-SubCell"/>
</dbReference>
<keyword evidence="4" id="KW-0874">Quinone</keyword>
<evidence type="ECO:0000256" key="6">
    <source>
        <dbReference type="ARBA" id="ARBA00023002"/>
    </source>
</evidence>
<dbReference type="EMBL" id="CAEZYB010000010">
    <property type="protein sequence ID" value="CAB4695658.1"/>
    <property type="molecule type" value="Genomic_DNA"/>
</dbReference>
<comment type="subcellular location">
    <subcellularLocation>
        <location evidence="1">Membrane</location>
        <topology evidence="1">Multi-pass membrane protein</topology>
    </subcellularLocation>
</comment>
<dbReference type="EMBL" id="CAFBMY010000020">
    <property type="protein sequence ID" value="CAB4918501.1"/>
    <property type="molecule type" value="Genomic_DNA"/>
</dbReference>
<dbReference type="SMART" id="SM00756">
    <property type="entry name" value="VKc"/>
    <property type="match status" value="1"/>
</dbReference>
<dbReference type="EMBL" id="CAFABI010000158">
    <property type="protein sequence ID" value="CAB4832982.1"/>
    <property type="molecule type" value="Genomic_DNA"/>
</dbReference>
<feature type="transmembrane region" description="Helical" evidence="10">
    <location>
        <begin position="137"/>
        <end position="162"/>
    </location>
</feature>
<dbReference type="CDD" id="cd12922">
    <property type="entry name" value="VKOR_5"/>
    <property type="match status" value="1"/>
</dbReference>
<evidence type="ECO:0000313" key="13">
    <source>
        <dbReference type="EMBL" id="CAB4695658.1"/>
    </source>
</evidence>
<evidence type="ECO:0000256" key="2">
    <source>
        <dbReference type="ARBA" id="ARBA00006214"/>
    </source>
</evidence>
<dbReference type="InterPro" id="IPR012932">
    <property type="entry name" value="VKOR"/>
</dbReference>
<organism evidence="16">
    <name type="scientific">freshwater metagenome</name>
    <dbReference type="NCBI Taxonomy" id="449393"/>
    <lineage>
        <taxon>unclassified sequences</taxon>
        <taxon>metagenomes</taxon>
        <taxon>ecological metagenomes</taxon>
    </lineage>
</organism>
<evidence type="ECO:0000313" key="16">
    <source>
        <dbReference type="EMBL" id="CAB4845514.1"/>
    </source>
</evidence>
<evidence type="ECO:0000256" key="1">
    <source>
        <dbReference type="ARBA" id="ARBA00004141"/>
    </source>
</evidence>
<dbReference type="Gene3D" id="1.20.1440.130">
    <property type="entry name" value="VKOR domain"/>
    <property type="match status" value="1"/>
</dbReference>
<keyword evidence="9" id="KW-0676">Redox-active center</keyword>
<evidence type="ECO:0000256" key="10">
    <source>
        <dbReference type="SAM" id="Phobius"/>
    </source>
</evidence>
<proteinExistence type="inferred from homology"/>
<accession>A0A6J7BKM4</accession>
<gene>
    <name evidence="12" type="ORF">UFOPK2254_00881</name>
    <name evidence="13" type="ORF">UFOPK2646_00161</name>
    <name evidence="14" type="ORF">UFOPK2907_00384</name>
    <name evidence="15" type="ORF">UFOPK3197_01124</name>
    <name evidence="16" type="ORF">UFOPK3241_01416</name>
    <name evidence="17" type="ORF">UFOPK3707_00223</name>
    <name evidence="18" type="ORF">UFOPK3937_00341</name>
    <name evidence="19" type="ORF">UFOPK4265_00814</name>
    <name evidence="20" type="ORF">UFOPK4401_00095</name>
</gene>
<dbReference type="InterPro" id="IPR041714">
    <property type="entry name" value="VKOR_Actinobacteria"/>
</dbReference>
<evidence type="ECO:0000256" key="5">
    <source>
        <dbReference type="ARBA" id="ARBA00022989"/>
    </source>
</evidence>
<comment type="similarity">
    <text evidence="2">Belongs to the VKOR family.</text>
</comment>
<feature type="domain" description="Vitamin K epoxide reductase" evidence="11">
    <location>
        <begin position="22"/>
        <end position="163"/>
    </location>
</feature>
<keyword evidence="6" id="KW-0560">Oxidoreductase</keyword>
<keyword evidence="8" id="KW-1015">Disulfide bond</keyword>
<evidence type="ECO:0000256" key="8">
    <source>
        <dbReference type="ARBA" id="ARBA00023157"/>
    </source>
</evidence>
<evidence type="ECO:0000259" key="11">
    <source>
        <dbReference type="SMART" id="SM00756"/>
    </source>
</evidence>
<evidence type="ECO:0000313" key="19">
    <source>
        <dbReference type="EMBL" id="CAB5052478.1"/>
    </source>
</evidence>
<dbReference type="InterPro" id="IPR038354">
    <property type="entry name" value="VKOR_sf"/>
</dbReference>
<evidence type="ECO:0000313" key="18">
    <source>
        <dbReference type="EMBL" id="CAB4974005.1"/>
    </source>
</evidence>
<dbReference type="GO" id="GO:0016491">
    <property type="term" value="F:oxidoreductase activity"/>
    <property type="evidence" value="ECO:0007669"/>
    <property type="project" value="UniProtKB-KW"/>
</dbReference>
<evidence type="ECO:0000313" key="15">
    <source>
        <dbReference type="EMBL" id="CAB4832982.1"/>
    </source>
</evidence>
<dbReference type="EMBL" id="CAEZWO010000081">
    <property type="protein sequence ID" value="CAB4663288.1"/>
    <property type="molecule type" value="Genomic_DNA"/>
</dbReference>
<evidence type="ECO:0000313" key="20">
    <source>
        <dbReference type="EMBL" id="CAB5071047.1"/>
    </source>
</evidence>
<sequence>MTDGTSGMSMTQAPETQTVINHVKAYWTMLVSSIISITASLVLSVDAIALAKNPDSALSCNINSVISCGKVAVSWQSNLLGFPNSFLGLICEPVVITLAVSALGGARFPKWFMRSALAVYFAGLLFAGWLFSQSYFVIGAFCPWCLLVTTSTITVFSSMLRINVLDGNLPISEKLSATLTKRMLAGWDTVVVAGIFSILAIAIMAKYGNYILH</sequence>
<evidence type="ECO:0000256" key="7">
    <source>
        <dbReference type="ARBA" id="ARBA00023136"/>
    </source>
</evidence>
<dbReference type="EMBL" id="CAFBOJ010000023">
    <property type="protein sequence ID" value="CAB4974005.1"/>
    <property type="molecule type" value="Genomic_DNA"/>
</dbReference>
<evidence type="ECO:0000313" key="14">
    <source>
        <dbReference type="EMBL" id="CAB4767928.1"/>
    </source>
</evidence>
<feature type="transmembrane region" description="Helical" evidence="10">
    <location>
        <begin position="85"/>
        <end position="104"/>
    </location>
</feature>
<feature type="transmembrane region" description="Helical" evidence="10">
    <location>
        <begin position="111"/>
        <end position="131"/>
    </location>
</feature>
<dbReference type="EMBL" id="CAFAZX010000120">
    <property type="protein sequence ID" value="CAB4845514.1"/>
    <property type="molecule type" value="Genomic_DNA"/>
</dbReference>